<feature type="non-terminal residue" evidence="3">
    <location>
        <position position="1"/>
    </location>
</feature>
<proteinExistence type="inferred from homology"/>
<protein>
    <recommendedName>
        <fullName evidence="2">Exostosin GT47 domain-containing protein</fullName>
    </recommendedName>
</protein>
<dbReference type="PANTHER" id="PTHR11062">
    <property type="entry name" value="EXOSTOSIN HEPARAN SULFATE GLYCOSYLTRANSFERASE -RELATED"/>
    <property type="match status" value="1"/>
</dbReference>
<dbReference type="GO" id="GO:0016757">
    <property type="term" value="F:glycosyltransferase activity"/>
    <property type="evidence" value="ECO:0007669"/>
    <property type="project" value="InterPro"/>
</dbReference>
<organism evidence="4">
    <name type="scientific">Perkinsus marinus (strain ATCC 50983 / TXsc)</name>
    <dbReference type="NCBI Taxonomy" id="423536"/>
    <lineage>
        <taxon>Eukaryota</taxon>
        <taxon>Sar</taxon>
        <taxon>Alveolata</taxon>
        <taxon>Perkinsozoa</taxon>
        <taxon>Perkinsea</taxon>
        <taxon>Perkinsida</taxon>
        <taxon>Perkinsidae</taxon>
        <taxon>Perkinsus</taxon>
    </lineage>
</organism>
<dbReference type="EMBL" id="GG670491">
    <property type="protein sequence ID" value="EER20639.1"/>
    <property type="molecule type" value="Genomic_DNA"/>
</dbReference>
<comment type="similarity">
    <text evidence="1">Belongs to the glycosyltransferase 47 family.</text>
</comment>
<sequence>AADVLVAAFSPTYDAEMKDSIFCFIPRGNTPWTRRIFDAIISGCIPVVLSNAIVFPFESLLDWSLFTIKLPESYVVTQPKNIIGLLR</sequence>
<keyword evidence="4" id="KW-1185">Reference proteome</keyword>
<feature type="domain" description="Exostosin GT47" evidence="2">
    <location>
        <begin position="13"/>
        <end position="82"/>
    </location>
</feature>
<evidence type="ECO:0000256" key="1">
    <source>
        <dbReference type="ARBA" id="ARBA00010271"/>
    </source>
</evidence>
<gene>
    <name evidence="3" type="ORF">Pmar_PMAR004303</name>
</gene>
<dbReference type="Proteomes" id="UP000007800">
    <property type="component" value="Unassembled WGS sequence"/>
</dbReference>
<feature type="non-terminal residue" evidence="3">
    <location>
        <position position="87"/>
    </location>
</feature>
<dbReference type="GeneID" id="9051034"/>
<dbReference type="InterPro" id="IPR004263">
    <property type="entry name" value="Exostosin"/>
</dbReference>
<dbReference type="Pfam" id="PF03016">
    <property type="entry name" value="Exostosin_GT47"/>
    <property type="match status" value="1"/>
</dbReference>
<evidence type="ECO:0000259" key="2">
    <source>
        <dbReference type="Pfam" id="PF03016"/>
    </source>
</evidence>
<dbReference type="OrthoDB" id="1924787at2759"/>
<name>C5K4E6_PERM5</name>
<dbReference type="RefSeq" id="XP_002788843.1">
    <property type="nucleotide sequence ID" value="XM_002788797.1"/>
</dbReference>
<dbReference type="InParanoid" id="C5K4E6"/>
<evidence type="ECO:0000313" key="3">
    <source>
        <dbReference type="EMBL" id="EER20639.1"/>
    </source>
</evidence>
<evidence type="ECO:0000313" key="4">
    <source>
        <dbReference type="Proteomes" id="UP000007800"/>
    </source>
</evidence>
<reference evidence="3 4" key="1">
    <citation type="submission" date="2008-07" db="EMBL/GenBank/DDBJ databases">
        <authorList>
            <person name="El-Sayed N."/>
            <person name="Caler E."/>
            <person name="Inman J."/>
            <person name="Amedeo P."/>
            <person name="Hass B."/>
            <person name="Wortman J."/>
        </authorList>
    </citation>
    <scope>NUCLEOTIDE SEQUENCE [LARGE SCALE GENOMIC DNA]</scope>
    <source>
        <strain evidence="4">ATCC 50983 / TXsc</strain>
    </source>
</reference>
<dbReference type="InterPro" id="IPR040911">
    <property type="entry name" value="Exostosin_GT47"/>
</dbReference>
<dbReference type="AlphaFoldDB" id="C5K4E6"/>
<dbReference type="PANTHER" id="PTHR11062:SF281">
    <property type="entry name" value="EXOSTOSIN-LIKE 2"/>
    <property type="match status" value="1"/>
</dbReference>
<accession>C5K4E6</accession>